<comment type="subcellular location">
    <subcellularLocation>
        <location evidence="1 3">Nucleus</location>
    </subcellularLocation>
</comment>
<feature type="compositionally biased region" description="Low complexity" evidence="5">
    <location>
        <begin position="1114"/>
        <end position="1144"/>
    </location>
</feature>
<feature type="compositionally biased region" description="Basic and acidic residues" evidence="5">
    <location>
        <begin position="740"/>
        <end position="758"/>
    </location>
</feature>
<reference evidence="8" key="1">
    <citation type="submission" date="2020-05" db="EMBL/GenBank/DDBJ databases">
        <title>Phylogenomic resolution of chytrid fungi.</title>
        <authorList>
            <person name="Stajich J.E."/>
            <person name="Amses K."/>
            <person name="Simmons R."/>
            <person name="Seto K."/>
            <person name="Myers J."/>
            <person name="Bonds A."/>
            <person name="Quandt C.A."/>
            <person name="Barry K."/>
            <person name="Liu P."/>
            <person name="Grigoriev I."/>
            <person name="Longcore J.E."/>
            <person name="James T.Y."/>
        </authorList>
    </citation>
    <scope>NUCLEOTIDE SEQUENCE</scope>
    <source>
        <strain evidence="8">JEL0379</strain>
    </source>
</reference>
<keyword evidence="4" id="KW-0175">Coiled coil</keyword>
<organism evidence="8 9">
    <name type="scientific">Geranomyces variabilis</name>
    <dbReference type="NCBI Taxonomy" id="109894"/>
    <lineage>
        <taxon>Eukaryota</taxon>
        <taxon>Fungi</taxon>
        <taxon>Fungi incertae sedis</taxon>
        <taxon>Chytridiomycota</taxon>
        <taxon>Chytridiomycota incertae sedis</taxon>
        <taxon>Chytridiomycetes</taxon>
        <taxon>Spizellomycetales</taxon>
        <taxon>Powellomycetaceae</taxon>
        <taxon>Geranomyces</taxon>
    </lineage>
</organism>
<dbReference type="EMBL" id="JADGJQ010000018">
    <property type="protein sequence ID" value="KAJ3180075.1"/>
    <property type="molecule type" value="Genomic_DNA"/>
</dbReference>
<feature type="region of interest" description="Disordered" evidence="5">
    <location>
        <begin position="107"/>
        <end position="208"/>
    </location>
</feature>
<evidence type="ECO:0000313" key="9">
    <source>
        <dbReference type="Proteomes" id="UP001212152"/>
    </source>
</evidence>
<dbReference type="PANTHER" id="PTHR32075">
    <property type="entry name" value="ISWI CHROMATIN-REMODELING COMPLEX SUBUNIT YPL216W-RELATED"/>
    <property type="match status" value="1"/>
</dbReference>
<feature type="compositionally biased region" description="Basic residues" evidence="5">
    <location>
        <begin position="1014"/>
        <end position="1023"/>
    </location>
</feature>
<feature type="region of interest" description="Disordered" evidence="5">
    <location>
        <begin position="449"/>
        <end position="524"/>
    </location>
</feature>
<dbReference type="Proteomes" id="UP001212152">
    <property type="component" value="Unassembled WGS sequence"/>
</dbReference>
<dbReference type="InterPro" id="IPR013136">
    <property type="entry name" value="WSTF_Acf1_Cbp146"/>
</dbReference>
<feature type="domain" description="DDT" evidence="6">
    <location>
        <begin position="564"/>
        <end position="627"/>
    </location>
</feature>
<feature type="compositionally biased region" description="Basic residues" evidence="5">
    <location>
        <begin position="510"/>
        <end position="524"/>
    </location>
</feature>
<feature type="compositionally biased region" description="Acidic residues" evidence="5">
    <location>
        <begin position="1065"/>
        <end position="1076"/>
    </location>
</feature>
<feature type="compositionally biased region" description="Basic and acidic residues" evidence="5">
    <location>
        <begin position="449"/>
        <end position="469"/>
    </location>
</feature>
<dbReference type="GO" id="GO:0000785">
    <property type="term" value="C:chromatin"/>
    <property type="evidence" value="ECO:0007669"/>
    <property type="project" value="UniProtKB-ARBA"/>
</dbReference>
<feature type="domain" description="WAC" evidence="7">
    <location>
        <begin position="223"/>
        <end position="329"/>
    </location>
</feature>
<feature type="coiled-coil region" evidence="4">
    <location>
        <begin position="897"/>
        <end position="934"/>
    </location>
</feature>
<protein>
    <submittedName>
        <fullName evidence="8">Uncharacterized protein</fullName>
    </submittedName>
</protein>
<keyword evidence="2 3" id="KW-0539">Nucleus</keyword>
<feature type="compositionally biased region" description="Pro residues" evidence="5">
    <location>
        <begin position="69"/>
        <end position="80"/>
    </location>
</feature>
<dbReference type="GO" id="GO:0005634">
    <property type="term" value="C:nucleus"/>
    <property type="evidence" value="ECO:0007669"/>
    <property type="project" value="UniProtKB-SubCell"/>
</dbReference>
<evidence type="ECO:0000259" key="6">
    <source>
        <dbReference type="PROSITE" id="PS50827"/>
    </source>
</evidence>
<feature type="compositionally biased region" description="Low complexity" evidence="5">
    <location>
        <begin position="163"/>
        <end position="197"/>
    </location>
</feature>
<name>A0AAD5XRF4_9FUNG</name>
<evidence type="ECO:0000256" key="3">
    <source>
        <dbReference type="PROSITE-ProRule" id="PRU00475"/>
    </source>
</evidence>
<dbReference type="Pfam" id="PF02791">
    <property type="entry name" value="DDT"/>
    <property type="match status" value="1"/>
</dbReference>
<evidence type="ECO:0000259" key="7">
    <source>
        <dbReference type="PROSITE" id="PS51136"/>
    </source>
</evidence>
<evidence type="ECO:0000256" key="5">
    <source>
        <dbReference type="SAM" id="MobiDB-lite"/>
    </source>
</evidence>
<evidence type="ECO:0000256" key="4">
    <source>
        <dbReference type="SAM" id="Coils"/>
    </source>
</evidence>
<evidence type="ECO:0000256" key="1">
    <source>
        <dbReference type="ARBA" id="ARBA00004123"/>
    </source>
</evidence>
<feature type="region of interest" description="Disordered" evidence="5">
    <location>
        <begin position="36"/>
        <end position="91"/>
    </location>
</feature>
<feature type="compositionally biased region" description="Low complexity" evidence="5">
    <location>
        <begin position="984"/>
        <end position="1013"/>
    </location>
</feature>
<sequence>MPLFQTKAVEYLPLPQDLELALSGAAAPGLLGTLASAGSSSAAAGPAVQQLKQQRHPPASHPANHHPNHPPPPPLPPLPPHFSQHPPHPDEYAAHHLHQQYLQQYHPQHDEQAYDAPPLPPNHDPYAGGPVSVGEVVGGGSSDAHLHMHQHLGHHPPAAVSMHPYASNHPPPSAAHHPPASSGPLAHQHHPPSSASLHHPRRGESNASMEQLDPLNQLLHTQMEVWQVRSTGEIFTNYDDYIARYSFLRKRQFSCAKTGKTGLTYEEALASEQQAIKRVEETFPEVWRLPAMKLIHYSMEKLNSLTESLYDHFATHLFLREFIYINVEGVLAMAQILQAIPPKGKPALEGPFPITDSDVLYRVNLVDNEHNLLTVQDLDGAFPVEYIYPVSQLKRDRQILAKQNFKKFIRDVATREVWIGAPWIVRPEFIKKYEVPDVIPPAAAEVLDERHRKLTGEPKVKPTPKKEIGADGSPAANGKGKGKAAKGDKEKGTKKKGRPPKNVDADGKPIKKPRPSRAKPKPKVLKFPMEDLELLEVAPPQHEGVEGPIPVMPELSHDFGAVSRINTKELVQVVNFLCVHGKALHMFPFTLDEFVEALSHRDAEHPSALLSEAFACLLNVTCREYGNKVDDPENPPVNAETHHASAQEWSAYTAETQEAMAEYIQVYSKFTEDERVAIDQWWKWEPARWARAGVGKHGPDVNRLKAWEIVLAGVIRDVAQVDVLPNKWSLLVRLLGKGHDASRSHGDEHIDIDSHSVDTGENTPVDMMDLDPDDDKPFGLRKRRRKTDTDDDADFAPPVEELAPVKTGGGGNRAKRGGGGRSNSRQAPAKGAKARGGSATAFSSRKKRSKVKLAFDQLTEDTEHGFARGLSCNDRLELLAFLVQRVVGISDVIRNHVDESLEKATELRREKREIARERKELMLIKADITKAEKDEDYAQTEANGGKKEEDATEDAQASDLPDEETQSPSRETKSKSTLRRSQTGDGDQSSNHSSDSESGSGGDDSASSTSSTRSSKRRARRVKKEVEREHSASGSETDSSEDDEEKPAPRRSRKKVVPDVKNEASGDDEASSDESEREQTPAATPVDLDVAAAASASEAESEPEPTAKRRRTSTRSMSGTQPASSASPAATTARAQKLQAARAKQSQRESRSKASIAAAKEAQKLARERAALRKTTDAKLDALAARDKDIDDHIATCLAASRIKPVGTDRYHNRYWYFDPAVRLPPASSADAKTHPDPPTLPIHARLYVEQTGLDPVVVAAAEEASSPASPAAAPLSAAERDVVMQGLTDGIWSYLADPEQLDALIASLDRRGERELHLADALNKLVKPRWSEGPSAASGPYVNWFA</sequence>
<dbReference type="GO" id="GO:0000781">
    <property type="term" value="C:chromosome, telomeric region"/>
    <property type="evidence" value="ECO:0007669"/>
    <property type="project" value="GOC"/>
</dbReference>
<dbReference type="GO" id="GO:0031509">
    <property type="term" value="P:subtelomeric heterochromatin formation"/>
    <property type="evidence" value="ECO:0007669"/>
    <property type="project" value="TreeGrafter"/>
</dbReference>
<dbReference type="InterPro" id="IPR028941">
    <property type="entry name" value="WHIM2_dom"/>
</dbReference>
<comment type="caution">
    <text evidence="8">The sequence shown here is derived from an EMBL/GenBank/DDBJ whole genome shotgun (WGS) entry which is preliminary data.</text>
</comment>
<accession>A0AAD5XRF4</accession>
<dbReference type="Pfam" id="PF10537">
    <property type="entry name" value="WAC_Acf1_DNA_bd"/>
    <property type="match status" value="1"/>
</dbReference>
<proteinExistence type="predicted"/>
<keyword evidence="9" id="KW-1185">Reference proteome</keyword>
<dbReference type="Pfam" id="PF15613">
    <property type="entry name" value="WSD"/>
    <property type="match status" value="1"/>
</dbReference>
<feature type="region of interest" description="Disordered" evidence="5">
    <location>
        <begin position="740"/>
        <end position="846"/>
    </location>
</feature>
<evidence type="ECO:0000256" key="2">
    <source>
        <dbReference type="ARBA" id="ARBA00023242"/>
    </source>
</evidence>
<feature type="compositionally biased region" description="Low complexity" evidence="5">
    <location>
        <begin position="36"/>
        <end position="47"/>
    </location>
</feature>
<dbReference type="InterPro" id="IPR018501">
    <property type="entry name" value="DDT_dom"/>
</dbReference>
<feature type="region of interest" description="Disordered" evidence="5">
    <location>
        <begin position="934"/>
        <end position="1165"/>
    </location>
</feature>
<dbReference type="PANTHER" id="PTHR32075:SF6">
    <property type="entry name" value="ISWI CHROMATIN-REMODELING COMPLEX SUBUNIT YPL216W-RELATED"/>
    <property type="match status" value="1"/>
</dbReference>
<evidence type="ECO:0000313" key="8">
    <source>
        <dbReference type="EMBL" id="KAJ3180075.1"/>
    </source>
</evidence>
<dbReference type="PROSITE" id="PS50827">
    <property type="entry name" value="DDT"/>
    <property type="match status" value="1"/>
</dbReference>
<gene>
    <name evidence="8" type="ORF">HDU87_002299</name>
</gene>
<dbReference type="PROSITE" id="PS51136">
    <property type="entry name" value="WAC"/>
    <property type="match status" value="1"/>
</dbReference>